<evidence type="ECO:0000313" key="8">
    <source>
        <dbReference type="EMBL" id="EEY34570.1"/>
    </source>
</evidence>
<keyword evidence="5" id="KW-1278">Translocase</keyword>
<accession>D0GMW2</accession>
<dbReference type="PROSITE" id="PS50893">
    <property type="entry name" value="ABC_TRANSPORTER_2"/>
    <property type="match status" value="1"/>
</dbReference>
<dbReference type="GO" id="GO:0016020">
    <property type="term" value="C:membrane"/>
    <property type="evidence" value="ECO:0007669"/>
    <property type="project" value="InterPro"/>
</dbReference>
<dbReference type="InterPro" id="IPR003593">
    <property type="entry name" value="AAA+_ATPase"/>
</dbReference>
<dbReference type="eggNOG" id="COG3638">
    <property type="taxonomic scope" value="Bacteria"/>
</dbReference>
<evidence type="ECO:0000256" key="3">
    <source>
        <dbReference type="ARBA" id="ARBA00022741"/>
    </source>
</evidence>
<name>D0GMW2_9FUSO</name>
<reference evidence="8 9" key="1">
    <citation type="submission" date="2009-10" db="EMBL/GenBank/DDBJ databases">
        <authorList>
            <person name="Harkins D.M."/>
            <person name="Madupu R."/>
            <person name="Durkin A.S."/>
            <person name="Torralba M."/>
            <person name="Methe B."/>
            <person name="Sutton G.G."/>
            <person name="Strausberg R.L."/>
            <person name="Nelson K.E."/>
        </authorList>
    </citation>
    <scope>NUCLEOTIDE SEQUENCE [LARGE SCALE GENOMIC DNA]</scope>
    <source>
        <strain evidence="8 9">F0264</strain>
    </source>
</reference>
<keyword evidence="3" id="KW-0547">Nucleotide-binding</keyword>
<evidence type="ECO:0000256" key="1">
    <source>
        <dbReference type="ARBA" id="ARBA00022448"/>
    </source>
</evidence>
<keyword evidence="2" id="KW-1003">Cell membrane</keyword>
<dbReference type="InterPro" id="IPR003439">
    <property type="entry name" value="ABC_transporter-like_ATP-bd"/>
</dbReference>
<dbReference type="InterPro" id="IPR027417">
    <property type="entry name" value="P-loop_NTPase"/>
</dbReference>
<keyword evidence="1" id="KW-0813">Transport</keyword>
<dbReference type="AlphaFoldDB" id="D0GMW2"/>
<proteinExistence type="predicted"/>
<evidence type="ECO:0000256" key="6">
    <source>
        <dbReference type="ARBA" id="ARBA00023136"/>
    </source>
</evidence>
<evidence type="ECO:0000256" key="4">
    <source>
        <dbReference type="ARBA" id="ARBA00022840"/>
    </source>
</evidence>
<dbReference type="EC" id="3.6.3.28" evidence="8"/>
<comment type="caution">
    <text evidence="8">The sequence shown here is derived from an EMBL/GenBank/DDBJ whole genome shotgun (WGS) entry which is preliminary data.</text>
</comment>
<dbReference type="PANTHER" id="PTHR43166:SF6">
    <property type="entry name" value="PHOSPHONATES IMPORT ATP-BINDING PROTEIN PHNC"/>
    <property type="match status" value="1"/>
</dbReference>
<dbReference type="Pfam" id="PF00005">
    <property type="entry name" value="ABC_tran"/>
    <property type="match status" value="1"/>
</dbReference>
<gene>
    <name evidence="8" type="primary">phnC</name>
    <name evidence="8" type="ORF">HMPREF0554_1034</name>
</gene>
<dbReference type="InterPro" id="IPR017871">
    <property type="entry name" value="ABC_transporter-like_CS"/>
</dbReference>
<sequence>MLLKVSNVSKQYSNGIKALNDVSFEAEKGQFISVVGPSGSGKSTLLRTINRLIDVTHGNILFEDVQIEKLKNNEIKKLRRKIGMIFQNYNLVERLSVIENVLHGRLGYKSLMSGVLGIYTEEEKERAFELLNKVDMGKYAYQKCSELSGGQKQRVGIARALMQEPLLLLCDEPVASLDPKTSERVMDYLRKITDEMRITCIVNLHQTDIAAKYSDRIIGLNQGKKVFDGETSKFTEDIMNSIYSDNNEGL</sequence>
<evidence type="ECO:0000259" key="7">
    <source>
        <dbReference type="PROSITE" id="PS50893"/>
    </source>
</evidence>
<dbReference type="GO" id="GO:0015416">
    <property type="term" value="F:ABC-type phosphonate transporter activity"/>
    <property type="evidence" value="ECO:0007669"/>
    <property type="project" value="InterPro"/>
</dbReference>
<dbReference type="PROSITE" id="PS00211">
    <property type="entry name" value="ABC_TRANSPORTER_1"/>
    <property type="match status" value="1"/>
</dbReference>
<dbReference type="NCBIfam" id="TIGR02315">
    <property type="entry name" value="ABC_phnC"/>
    <property type="match status" value="1"/>
</dbReference>
<dbReference type="RefSeq" id="WP_006807827.1">
    <property type="nucleotide sequence ID" value="NZ_ADAD01000150.1"/>
</dbReference>
<dbReference type="SUPFAM" id="SSF52540">
    <property type="entry name" value="P-loop containing nucleoside triphosphate hydrolases"/>
    <property type="match status" value="1"/>
</dbReference>
<dbReference type="Proteomes" id="UP000004226">
    <property type="component" value="Unassembled WGS sequence"/>
</dbReference>
<dbReference type="CDD" id="cd03256">
    <property type="entry name" value="ABC_PhnC_transporter"/>
    <property type="match status" value="1"/>
</dbReference>
<dbReference type="InterPro" id="IPR050086">
    <property type="entry name" value="MetN_ABC_transporter-like"/>
</dbReference>
<dbReference type="EMBL" id="ADAD01000150">
    <property type="protein sequence ID" value="EEY34570.1"/>
    <property type="molecule type" value="Genomic_DNA"/>
</dbReference>
<dbReference type="GO" id="GO:0005524">
    <property type="term" value="F:ATP binding"/>
    <property type="evidence" value="ECO:0007669"/>
    <property type="project" value="UniProtKB-KW"/>
</dbReference>
<organism evidence="8 9">
    <name type="scientific">Pseudoleptotrichia goodfellowii F0264</name>
    <dbReference type="NCBI Taxonomy" id="596323"/>
    <lineage>
        <taxon>Bacteria</taxon>
        <taxon>Fusobacteriati</taxon>
        <taxon>Fusobacteriota</taxon>
        <taxon>Fusobacteriia</taxon>
        <taxon>Fusobacteriales</taxon>
        <taxon>Leptotrichiaceae</taxon>
        <taxon>Pseudoleptotrichia</taxon>
    </lineage>
</organism>
<evidence type="ECO:0000256" key="5">
    <source>
        <dbReference type="ARBA" id="ARBA00022967"/>
    </source>
</evidence>
<dbReference type="GO" id="GO:0016887">
    <property type="term" value="F:ATP hydrolysis activity"/>
    <property type="evidence" value="ECO:0007669"/>
    <property type="project" value="InterPro"/>
</dbReference>
<keyword evidence="4 8" id="KW-0067">ATP-binding</keyword>
<evidence type="ECO:0000313" key="9">
    <source>
        <dbReference type="Proteomes" id="UP000004226"/>
    </source>
</evidence>
<keyword evidence="9" id="KW-1185">Reference proteome</keyword>
<keyword evidence="8" id="KW-0378">Hydrolase</keyword>
<dbReference type="InterPro" id="IPR012693">
    <property type="entry name" value="ABC_transpr_PhnC"/>
</dbReference>
<keyword evidence="6" id="KW-0472">Membrane</keyword>
<dbReference type="SMART" id="SM00382">
    <property type="entry name" value="AAA"/>
    <property type="match status" value="1"/>
</dbReference>
<dbReference type="Gene3D" id="3.40.50.300">
    <property type="entry name" value="P-loop containing nucleotide triphosphate hydrolases"/>
    <property type="match status" value="1"/>
</dbReference>
<evidence type="ECO:0000256" key="2">
    <source>
        <dbReference type="ARBA" id="ARBA00022475"/>
    </source>
</evidence>
<protein>
    <submittedName>
        <fullName evidence="8">Phosphonate ABC transporter, ATP-binding protein</fullName>
        <ecNumber evidence="8">3.6.3.28</ecNumber>
    </submittedName>
</protein>
<dbReference type="PANTHER" id="PTHR43166">
    <property type="entry name" value="AMINO ACID IMPORT ATP-BINDING PROTEIN"/>
    <property type="match status" value="1"/>
</dbReference>
<feature type="domain" description="ABC transporter" evidence="7">
    <location>
        <begin position="3"/>
        <end position="247"/>
    </location>
</feature>